<comment type="caution">
    <text evidence="16">The sequence shown here is derived from an EMBL/GenBank/DDBJ whole genome shotgun (WGS) entry which is preliminary data.</text>
</comment>
<dbReference type="Gene3D" id="1.20.5.1930">
    <property type="match status" value="1"/>
</dbReference>
<keyword evidence="4" id="KW-0597">Phosphoprotein</keyword>
<evidence type="ECO:0000256" key="2">
    <source>
        <dbReference type="ARBA" id="ARBA00004651"/>
    </source>
</evidence>
<evidence type="ECO:0000256" key="10">
    <source>
        <dbReference type="ARBA" id="ARBA00022989"/>
    </source>
</evidence>
<keyword evidence="8 13" id="KW-0418">Kinase</keyword>
<dbReference type="GO" id="GO:0000155">
    <property type="term" value="F:phosphorelay sensor kinase activity"/>
    <property type="evidence" value="ECO:0007669"/>
    <property type="project" value="UniProtKB-UniRule"/>
</dbReference>
<dbReference type="Pfam" id="PF07730">
    <property type="entry name" value="HisKA_3"/>
    <property type="match status" value="1"/>
</dbReference>
<dbReference type="OrthoDB" id="9795828at2"/>
<dbReference type="Gene3D" id="3.30.565.10">
    <property type="entry name" value="Histidine kinase-like ATPase, C-terminal domain"/>
    <property type="match status" value="1"/>
</dbReference>
<evidence type="ECO:0000256" key="8">
    <source>
        <dbReference type="ARBA" id="ARBA00022777"/>
    </source>
</evidence>
<protein>
    <recommendedName>
        <fullName evidence="13">Sensor histidine kinase</fullName>
        <ecNumber evidence="13">2.7.13.3</ecNumber>
    </recommendedName>
</protein>
<sequence length="348" mass="39516">MNTIIRQVSTAVLLSLIISITIAGITLSMFLGRDWSDILGYKIGEVPFLLVILIVPVIAGMIGGLVTGVYWKQRLQRTERQMQAIIKDQNLTIDNETYKELDTIEKLMVQIQEKIRLQTEHAQRLATERATEREKSLQEIVVQERNRLARELHDSVSQQLFAASMMMSAINEAQPPEDPQVKQQLQMVEKMINQSQLEMRALLLHLRPVALKGKSLQDGAKELLVELTQKVPMKVDWKIEDFTVDKGIEDQLFRILQEAVSNTLRHAKATSLHVMLIERDEKVILRIADNGIGFNMDKVKTSSYGMQNMRERAYEVGGVFKVVSLPNEGTQLEVKVPNLRGMGGEKDD</sequence>
<keyword evidence="11 13" id="KW-0902">Two-component regulatory system</keyword>
<dbReference type="PIRSF" id="PIRSF037431">
    <property type="entry name" value="STHK_LiaS"/>
    <property type="match status" value="1"/>
</dbReference>
<dbReference type="CDD" id="cd16917">
    <property type="entry name" value="HATPase_UhpB-NarQ-NarX-like"/>
    <property type="match status" value="1"/>
</dbReference>
<dbReference type="PANTHER" id="PTHR24421:SF37">
    <property type="entry name" value="SENSOR HISTIDINE KINASE NARS"/>
    <property type="match status" value="1"/>
</dbReference>
<dbReference type="InterPro" id="IPR050482">
    <property type="entry name" value="Sensor_HK_TwoCompSys"/>
</dbReference>
<organism evidence="16 17">
    <name type="scientific">Virgibacillus indicus</name>
    <dbReference type="NCBI Taxonomy" id="2024554"/>
    <lineage>
        <taxon>Bacteria</taxon>
        <taxon>Bacillati</taxon>
        <taxon>Bacillota</taxon>
        <taxon>Bacilli</taxon>
        <taxon>Bacillales</taxon>
        <taxon>Bacillaceae</taxon>
        <taxon>Virgibacillus</taxon>
    </lineage>
</organism>
<dbReference type="AlphaFoldDB" id="A0A265N9P0"/>
<dbReference type="Pfam" id="PF02518">
    <property type="entry name" value="HATPase_c"/>
    <property type="match status" value="1"/>
</dbReference>
<feature type="domain" description="Histidine kinase" evidence="15">
    <location>
        <begin position="147"/>
        <end position="340"/>
    </location>
</feature>
<keyword evidence="3 13" id="KW-1003">Cell membrane</keyword>
<dbReference type="InterPro" id="IPR017202">
    <property type="entry name" value="LiaS/VraS"/>
</dbReference>
<keyword evidence="9 13" id="KW-0067">ATP-binding</keyword>
<comment type="subcellular location">
    <subcellularLocation>
        <location evidence="2 13">Cell membrane</location>
        <topology evidence="2 13">Multi-pass membrane protein</topology>
    </subcellularLocation>
</comment>
<keyword evidence="5 13" id="KW-0808">Transferase</keyword>
<evidence type="ECO:0000256" key="3">
    <source>
        <dbReference type="ARBA" id="ARBA00022475"/>
    </source>
</evidence>
<dbReference type="InterPro" id="IPR003594">
    <property type="entry name" value="HATPase_dom"/>
</dbReference>
<keyword evidence="17" id="KW-1185">Reference proteome</keyword>
<dbReference type="InterPro" id="IPR036890">
    <property type="entry name" value="HATPase_C_sf"/>
</dbReference>
<dbReference type="InterPro" id="IPR005467">
    <property type="entry name" value="His_kinase_dom"/>
</dbReference>
<feature type="transmembrane region" description="Helical" evidence="14">
    <location>
        <begin position="46"/>
        <end position="71"/>
    </location>
</feature>
<evidence type="ECO:0000256" key="12">
    <source>
        <dbReference type="ARBA" id="ARBA00023136"/>
    </source>
</evidence>
<keyword evidence="6 14" id="KW-0812">Transmembrane</keyword>
<evidence type="ECO:0000256" key="13">
    <source>
        <dbReference type="PIRNR" id="PIRNR037431"/>
    </source>
</evidence>
<keyword evidence="12 13" id="KW-0472">Membrane</keyword>
<dbReference type="GO" id="GO:0005886">
    <property type="term" value="C:plasma membrane"/>
    <property type="evidence" value="ECO:0007669"/>
    <property type="project" value="UniProtKB-SubCell"/>
</dbReference>
<keyword evidence="10 14" id="KW-1133">Transmembrane helix</keyword>
<evidence type="ECO:0000256" key="14">
    <source>
        <dbReference type="SAM" id="Phobius"/>
    </source>
</evidence>
<evidence type="ECO:0000259" key="15">
    <source>
        <dbReference type="PROSITE" id="PS50109"/>
    </source>
</evidence>
<evidence type="ECO:0000256" key="4">
    <source>
        <dbReference type="ARBA" id="ARBA00022553"/>
    </source>
</evidence>
<proteinExistence type="predicted"/>
<evidence type="ECO:0000256" key="6">
    <source>
        <dbReference type="ARBA" id="ARBA00022692"/>
    </source>
</evidence>
<dbReference type="Proteomes" id="UP000216498">
    <property type="component" value="Unassembled WGS sequence"/>
</dbReference>
<dbReference type="RefSeq" id="WP_094885805.1">
    <property type="nucleotide sequence ID" value="NZ_NPMS01000004.1"/>
</dbReference>
<dbReference type="SMART" id="SM00387">
    <property type="entry name" value="HATPase_c"/>
    <property type="match status" value="1"/>
</dbReference>
<dbReference type="GO" id="GO:0005524">
    <property type="term" value="F:ATP binding"/>
    <property type="evidence" value="ECO:0007669"/>
    <property type="project" value="UniProtKB-UniRule"/>
</dbReference>
<dbReference type="EC" id="2.7.13.3" evidence="13"/>
<dbReference type="GO" id="GO:0046983">
    <property type="term" value="F:protein dimerization activity"/>
    <property type="evidence" value="ECO:0007669"/>
    <property type="project" value="InterPro"/>
</dbReference>
<keyword evidence="7 13" id="KW-0547">Nucleotide-binding</keyword>
<dbReference type="PANTHER" id="PTHR24421">
    <property type="entry name" value="NITRATE/NITRITE SENSOR PROTEIN NARX-RELATED"/>
    <property type="match status" value="1"/>
</dbReference>
<evidence type="ECO:0000256" key="9">
    <source>
        <dbReference type="ARBA" id="ARBA00022840"/>
    </source>
</evidence>
<evidence type="ECO:0000256" key="5">
    <source>
        <dbReference type="ARBA" id="ARBA00022679"/>
    </source>
</evidence>
<dbReference type="EMBL" id="NPMS01000004">
    <property type="protein sequence ID" value="OZU88713.1"/>
    <property type="molecule type" value="Genomic_DNA"/>
</dbReference>
<evidence type="ECO:0000256" key="7">
    <source>
        <dbReference type="ARBA" id="ARBA00022741"/>
    </source>
</evidence>
<accession>A0A265N9P0</accession>
<dbReference type="InterPro" id="IPR011712">
    <property type="entry name" value="Sig_transdc_His_kin_sub3_dim/P"/>
</dbReference>
<evidence type="ECO:0000256" key="11">
    <source>
        <dbReference type="ARBA" id="ARBA00023012"/>
    </source>
</evidence>
<name>A0A265N9P0_9BACI</name>
<evidence type="ECO:0000313" key="17">
    <source>
        <dbReference type="Proteomes" id="UP000216498"/>
    </source>
</evidence>
<comment type="catalytic activity">
    <reaction evidence="1 13">
        <text>ATP + protein L-histidine = ADP + protein N-phospho-L-histidine.</text>
        <dbReference type="EC" id="2.7.13.3"/>
    </reaction>
</comment>
<evidence type="ECO:0000256" key="1">
    <source>
        <dbReference type="ARBA" id="ARBA00000085"/>
    </source>
</evidence>
<gene>
    <name evidence="16" type="ORF">CIL03_10520</name>
</gene>
<feature type="transmembrane region" description="Helical" evidence="14">
    <location>
        <begin position="12"/>
        <end position="31"/>
    </location>
</feature>
<evidence type="ECO:0000313" key="16">
    <source>
        <dbReference type="EMBL" id="OZU88713.1"/>
    </source>
</evidence>
<dbReference type="SUPFAM" id="SSF55874">
    <property type="entry name" value="ATPase domain of HSP90 chaperone/DNA topoisomerase II/histidine kinase"/>
    <property type="match status" value="1"/>
</dbReference>
<dbReference type="PROSITE" id="PS50109">
    <property type="entry name" value="HIS_KIN"/>
    <property type="match status" value="1"/>
</dbReference>
<reference evidence="16 17" key="1">
    <citation type="submission" date="2017-08" db="EMBL/GenBank/DDBJ databases">
        <title>Virgibacillus indicus sp. nov. and Virgibacillus profoundi sp. nov, two moderately halophilic bacteria isolated from marine sediment by using the Microfluidic Streak Plate.</title>
        <authorList>
            <person name="Xu B."/>
            <person name="Hu B."/>
            <person name="Wang J."/>
            <person name="Zhu Y."/>
            <person name="Huang L."/>
            <person name="Du W."/>
            <person name="Huang Y."/>
        </authorList>
    </citation>
    <scope>NUCLEOTIDE SEQUENCE [LARGE SCALE GENOMIC DNA]</scope>
    <source>
        <strain evidence="16 17">IO3-P2-C2</strain>
    </source>
</reference>